<protein>
    <submittedName>
        <fullName evidence="15">Cardiolipin synthase (CMP-forming)</fullName>
    </submittedName>
</protein>
<dbReference type="InterPro" id="IPR050324">
    <property type="entry name" value="CDP-alcohol_PTase-I"/>
</dbReference>
<evidence type="ECO:0000313" key="16">
    <source>
        <dbReference type="Proteomes" id="UP000321947"/>
    </source>
</evidence>
<evidence type="ECO:0000256" key="9">
    <source>
        <dbReference type="ARBA" id="ARBA00023098"/>
    </source>
</evidence>
<dbReference type="Proteomes" id="UP000321947">
    <property type="component" value="Unassembled WGS sequence"/>
</dbReference>
<name>A0A5D3CNC9_CUCMM</name>
<evidence type="ECO:0000256" key="7">
    <source>
        <dbReference type="ARBA" id="ARBA00022946"/>
    </source>
</evidence>
<reference evidence="15 16" key="1">
    <citation type="submission" date="2019-08" db="EMBL/GenBank/DDBJ databases">
        <title>Draft genome sequences of two oriental melons (Cucumis melo L. var makuwa).</title>
        <authorList>
            <person name="Kwon S.-Y."/>
        </authorList>
    </citation>
    <scope>NUCLEOTIDE SEQUENCE [LARGE SCALE GENOMIC DNA]</scope>
    <source>
        <strain evidence="16">cv. Chang Bougi</strain>
        <tissue evidence="15">Leaf</tissue>
    </source>
</reference>
<evidence type="ECO:0000256" key="4">
    <source>
        <dbReference type="ARBA" id="ARBA00022516"/>
    </source>
</evidence>
<keyword evidence="4" id="KW-0444">Lipid biosynthesis</keyword>
<dbReference type="PANTHER" id="PTHR14269">
    <property type="entry name" value="CDP-DIACYLGLYCEROL--GLYCEROL-3-PHOSPHATE 3-PHOSPHATIDYLTRANSFERASE-RELATED"/>
    <property type="match status" value="1"/>
</dbReference>
<dbReference type="Gene3D" id="1.20.120.1760">
    <property type="match status" value="1"/>
</dbReference>
<sequence length="384" mass="42230">MLSNATFPSHRLIFISTMIPNVSSPRPMIEFRSLILAYVMVATFTSFSIPSMTTMTDRLESTVSLGGVVRHPHHHCKGLNQKGNALLMAIFRSLKTIIKKNPSSKTFLTTTTCTISAPYSPLSYCPSQTLSPFGYHSTRLLSPLSKLIFPFHGPLFLSSPPWKLSQSATPLYVQGNGIILRRVEAFNSRLNLLRKTKLPLRIRFGMISNGRYSSAMVGLAISGATDWLDGYTARKMGINSVVGSYLDPLADKVLIGCVALAMVQNDLLHPGLVALVVGRDVLLVSGAVYQRANSLGWKWRSWDDFFNLDGTSPQKVEPLFISKVNTVFQLVLVAGALLQPEFGTQETELYVTLLSWLVVSTTVASTAAYGAQFMKKSSMIARKV</sequence>
<keyword evidence="8 14" id="KW-1133">Transmembrane helix</keyword>
<dbReference type="GO" id="GO:0005739">
    <property type="term" value="C:mitochondrion"/>
    <property type="evidence" value="ECO:0007669"/>
    <property type="project" value="TreeGrafter"/>
</dbReference>
<dbReference type="EMBL" id="SSTD01010113">
    <property type="protein sequence ID" value="TYK13055.1"/>
    <property type="molecule type" value="Genomic_DNA"/>
</dbReference>
<evidence type="ECO:0000256" key="2">
    <source>
        <dbReference type="ARBA" id="ARBA00004141"/>
    </source>
</evidence>
<evidence type="ECO:0000313" key="15">
    <source>
        <dbReference type="EMBL" id="TYK13055.1"/>
    </source>
</evidence>
<dbReference type="PANTHER" id="PTHR14269:SF60">
    <property type="entry name" value="CARDIOLIPIN SYNTHASE (CMP-FORMING)"/>
    <property type="match status" value="1"/>
</dbReference>
<evidence type="ECO:0000256" key="3">
    <source>
        <dbReference type="ARBA" id="ARBA00010441"/>
    </source>
</evidence>
<evidence type="ECO:0000256" key="13">
    <source>
        <dbReference type="RuleBase" id="RU003750"/>
    </source>
</evidence>
<dbReference type="GO" id="GO:0043337">
    <property type="term" value="F:cardiolipin synthase (CMP-forming)"/>
    <property type="evidence" value="ECO:0007669"/>
    <property type="project" value="TreeGrafter"/>
</dbReference>
<evidence type="ECO:0000256" key="5">
    <source>
        <dbReference type="ARBA" id="ARBA00022679"/>
    </source>
</evidence>
<dbReference type="AlphaFoldDB" id="A0A5D3CNC9"/>
<comment type="subcellular location">
    <subcellularLocation>
        <location evidence="2">Membrane</location>
        <topology evidence="2">Multi-pass membrane protein</topology>
    </subcellularLocation>
</comment>
<keyword evidence="10 14" id="KW-0472">Membrane</keyword>
<feature type="transmembrane region" description="Helical" evidence="14">
    <location>
        <begin position="350"/>
        <end position="371"/>
    </location>
</feature>
<organism evidence="15 16">
    <name type="scientific">Cucumis melo var. makuwa</name>
    <name type="common">Oriental melon</name>
    <dbReference type="NCBI Taxonomy" id="1194695"/>
    <lineage>
        <taxon>Eukaryota</taxon>
        <taxon>Viridiplantae</taxon>
        <taxon>Streptophyta</taxon>
        <taxon>Embryophyta</taxon>
        <taxon>Tracheophyta</taxon>
        <taxon>Spermatophyta</taxon>
        <taxon>Magnoliopsida</taxon>
        <taxon>eudicotyledons</taxon>
        <taxon>Gunneridae</taxon>
        <taxon>Pentapetalae</taxon>
        <taxon>rosids</taxon>
        <taxon>fabids</taxon>
        <taxon>Cucurbitales</taxon>
        <taxon>Cucurbitaceae</taxon>
        <taxon>Benincaseae</taxon>
        <taxon>Cucumis</taxon>
    </lineage>
</organism>
<comment type="similarity">
    <text evidence="3 13">Belongs to the CDP-alcohol phosphatidyltransferase class-I family.</text>
</comment>
<evidence type="ECO:0000256" key="8">
    <source>
        <dbReference type="ARBA" id="ARBA00022989"/>
    </source>
</evidence>
<dbReference type="PROSITE" id="PS00379">
    <property type="entry name" value="CDP_ALCOHOL_P_TRANSF"/>
    <property type="match status" value="1"/>
</dbReference>
<dbReference type="GO" id="GO:0016020">
    <property type="term" value="C:membrane"/>
    <property type="evidence" value="ECO:0007669"/>
    <property type="project" value="UniProtKB-SubCell"/>
</dbReference>
<keyword evidence="11" id="KW-0594">Phospholipid biosynthesis</keyword>
<dbReference type="InterPro" id="IPR048254">
    <property type="entry name" value="CDP_ALCOHOL_P_TRANSF_CS"/>
</dbReference>
<evidence type="ECO:0000256" key="12">
    <source>
        <dbReference type="ARBA" id="ARBA00023264"/>
    </source>
</evidence>
<keyword evidence="5 13" id="KW-0808">Transferase</keyword>
<gene>
    <name evidence="15" type="ORF">E5676_scaffold255G006570</name>
</gene>
<evidence type="ECO:0000256" key="6">
    <source>
        <dbReference type="ARBA" id="ARBA00022692"/>
    </source>
</evidence>
<accession>A0A5D3CNC9</accession>
<evidence type="ECO:0000256" key="11">
    <source>
        <dbReference type="ARBA" id="ARBA00023209"/>
    </source>
</evidence>
<keyword evidence="7" id="KW-0809">Transit peptide</keyword>
<comment type="caution">
    <text evidence="15">The sequence shown here is derived from an EMBL/GenBank/DDBJ whole genome shotgun (WGS) entry which is preliminary data.</text>
</comment>
<dbReference type="Pfam" id="PF01066">
    <property type="entry name" value="CDP-OH_P_transf"/>
    <property type="match status" value="1"/>
</dbReference>
<dbReference type="InterPro" id="IPR043130">
    <property type="entry name" value="CDP-OH_PTrfase_TM_dom"/>
</dbReference>
<keyword evidence="9" id="KW-0443">Lipid metabolism</keyword>
<evidence type="ECO:0000256" key="14">
    <source>
        <dbReference type="SAM" id="Phobius"/>
    </source>
</evidence>
<dbReference type="GO" id="GO:0032049">
    <property type="term" value="P:cardiolipin biosynthetic process"/>
    <property type="evidence" value="ECO:0007669"/>
    <property type="project" value="TreeGrafter"/>
</dbReference>
<evidence type="ECO:0000256" key="1">
    <source>
        <dbReference type="ARBA" id="ARBA00001936"/>
    </source>
</evidence>
<evidence type="ECO:0000256" key="10">
    <source>
        <dbReference type="ARBA" id="ARBA00023136"/>
    </source>
</evidence>
<comment type="cofactor">
    <cofactor evidence="1">
        <name>Mn(2+)</name>
        <dbReference type="ChEBI" id="CHEBI:29035"/>
    </cofactor>
</comment>
<keyword evidence="6 14" id="KW-0812">Transmembrane</keyword>
<dbReference type="FunFam" id="1.20.120.1760:FF:000020">
    <property type="entry name" value="cardiolipin synthase (CMP-forming), mitochondrial"/>
    <property type="match status" value="1"/>
</dbReference>
<keyword evidence="12" id="KW-1208">Phospholipid metabolism</keyword>
<proteinExistence type="inferred from homology"/>
<dbReference type="InterPro" id="IPR000462">
    <property type="entry name" value="CDP-OH_P_trans"/>
</dbReference>